<dbReference type="AlphaFoldDB" id="A0A9P7VQT0"/>
<dbReference type="EMBL" id="MU250537">
    <property type="protein sequence ID" value="KAG7445194.1"/>
    <property type="molecule type" value="Genomic_DNA"/>
</dbReference>
<organism evidence="1 2">
    <name type="scientific">Guyanagaster necrorhizus</name>
    <dbReference type="NCBI Taxonomy" id="856835"/>
    <lineage>
        <taxon>Eukaryota</taxon>
        <taxon>Fungi</taxon>
        <taxon>Dikarya</taxon>
        <taxon>Basidiomycota</taxon>
        <taxon>Agaricomycotina</taxon>
        <taxon>Agaricomycetes</taxon>
        <taxon>Agaricomycetidae</taxon>
        <taxon>Agaricales</taxon>
        <taxon>Marasmiineae</taxon>
        <taxon>Physalacriaceae</taxon>
        <taxon>Guyanagaster</taxon>
    </lineage>
</organism>
<dbReference type="RefSeq" id="XP_043038694.1">
    <property type="nucleotide sequence ID" value="XM_043179956.1"/>
</dbReference>
<dbReference type="Proteomes" id="UP000812287">
    <property type="component" value="Unassembled WGS sequence"/>
</dbReference>
<accession>A0A9P7VQT0</accession>
<protein>
    <submittedName>
        <fullName evidence="1">Uncharacterized protein</fullName>
    </submittedName>
</protein>
<evidence type="ECO:0000313" key="1">
    <source>
        <dbReference type="EMBL" id="KAG7445194.1"/>
    </source>
</evidence>
<comment type="caution">
    <text evidence="1">The sequence shown here is derived from an EMBL/GenBank/DDBJ whole genome shotgun (WGS) entry which is preliminary data.</text>
</comment>
<gene>
    <name evidence="1" type="ORF">BT62DRAFT_182211</name>
</gene>
<evidence type="ECO:0000313" key="2">
    <source>
        <dbReference type="Proteomes" id="UP000812287"/>
    </source>
</evidence>
<proteinExistence type="predicted"/>
<keyword evidence="2" id="KW-1185">Reference proteome</keyword>
<name>A0A9P7VQT0_9AGAR</name>
<reference evidence="1" key="1">
    <citation type="submission" date="2020-11" db="EMBL/GenBank/DDBJ databases">
        <title>Adaptations for nitrogen fixation in a non-lichenized fungal sporocarp promotes dispersal by wood-feeding termites.</title>
        <authorList>
            <consortium name="DOE Joint Genome Institute"/>
            <person name="Koch R.A."/>
            <person name="Yoon G."/>
            <person name="Arayal U."/>
            <person name="Lail K."/>
            <person name="Amirebrahimi M."/>
            <person name="Labutti K."/>
            <person name="Lipzen A."/>
            <person name="Riley R."/>
            <person name="Barry K."/>
            <person name="Henrissat B."/>
            <person name="Grigoriev I.V."/>
            <person name="Herr J.R."/>
            <person name="Aime M.C."/>
        </authorList>
    </citation>
    <scope>NUCLEOTIDE SEQUENCE</scope>
    <source>
        <strain evidence="1">MCA 3950</strain>
    </source>
</reference>
<dbReference type="GeneID" id="66102252"/>
<sequence>MASSFSASSFLLLSSSLDKSTSYILLNLFLGFTAKHGNLMLVHERTETTACRRAKAVGY</sequence>